<dbReference type="SUPFAM" id="SSF46955">
    <property type="entry name" value="Putative DNA-binding domain"/>
    <property type="match status" value="1"/>
</dbReference>
<dbReference type="Pfam" id="PF13411">
    <property type="entry name" value="MerR_1"/>
    <property type="match status" value="1"/>
</dbReference>
<dbReference type="InterPro" id="IPR047057">
    <property type="entry name" value="MerR_fam"/>
</dbReference>
<evidence type="ECO:0000256" key="1">
    <source>
        <dbReference type="ARBA" id="ARBA00023125"/>
    </source>
</evidence>
<keyword evidence="1" id="KW-0238">DNA-binding</keyword>
<dbReference type="PANTHER" id="PTHR30204:SF98">
    <property type="entry name" value="HTH-TYPE TRANSCRIPTIONAL REGULATOR ADHR"/>
    <property type="match status" value="1"/>
</dbReference>
<proteinExistence type="predicted"/>
<dbReference type="PANTHER" id="PTHR30204">
    <property type="entry name" value="REDOX-CYCLING DRUG-SENSING TRANSCRIPTIONAL ACTIVATOR SOXR"/>
    <property type="match status" value="1"/>
</dbReference>
<feature type="domain" description="HTH merR-type" evidence="2">
    <location>
        <begin position="18"/>
        <end position="78"/>
    </location>
</feature>
<dbReference type="STRING" id="1610489.SAMN06295981_2372"/>
<evidence type="ECO:0000259" key="2">
    <source>
        <dbReference type="PROSITE" id="PS50937"/>
    </source>
</evidence>
<dbReference type="GO" id="GO:0003677">
    <property type="term" value="F:DNA binding"/>
    <property type="evidence" value="ECO:0007669"/>
    <property type="project" value="UniProtKB-KW"/>
</dbReference>
<evidence type="ECO:0000313" key="3">
    <source>
        <dbReference type="EMBL" id="SMG37560.1"/>
    </source>
</evidence>
<dbReference type="InterPro" id="IPR000551">
    <property type="entry name" value="MerR-type_HTH_dom"/>
</dbReference>
<organism evidence="3 4">
    <name type="scientific">Corynebacterium pollutisoli</name>
    <dbReference type="NCBI Taxonomy" id="1610489"/>
    <lineage>
        <taxon>Bacteria</taxon>
        <taxon>Bacillati</taxon>
        <taxon>Actinomycetota</taxon>
        <taxon>Actinomycetes</taxon>
        <taxon>Mycobacteriales</taxon>
        <taxon>Corynebacteriaceae</taxon>
        <taxon>Corynebacterium</taxon>
    </lineage>
</organism>
<dbReference type="Gene3D" id="1.10.1660.10">
    <property type="match status" value="1"/>
</dbReference>
<evidence type="ECO:0000313" key="4">
    <source>
        <dbReference type="Proteomes" id="UP000193309"/>
    </source>
</evidence>
<sequence>MVTIREGRVKLQALSATTGVTVPSIKYYLREGLLHPGVKKNATTAVYDDTHRARLDLIQALRQIVGTPVGEIRRLITLIDTPAPVIDIMSAAQALGAAAVFPGDDDETGQPAQELVAHLLRDRGWPDRASAARRGVEKLLTEMAAEGYLPAVDYLEDLTRIIDELSALDLGTTVPPGAGDGPGDLDRLAMRVAVGTYRHSRLLVALLQLGHASHSIRRYDPQA</sequence>
<reference evidence="4" key="1">
    <citation type="submission" date="2017-04" db="EMBL/GenBank/DDBJ databases">
        <authorList>
            <person name="Varghese N."/>
            <person name="Submissions S."/>
        </authorList>
    </citation>
    <scope>NUCLEOTIDE SEQUENCE [LARGE SCALE GENOMIC DNA]</scope>
    <source>
        <strain evidence="4">VDS</strain>
    </source>
</reference>
<name>A0A1X7KA01_9CORY</name>
<keyword evidence="4" id="KW-1185">Reference proteome</keyword>
<accession>A0A1X7KA01</accession>
<dbReference type="EMBL" id="FXAR01000010">
    <property type="protein sequence ID" value="SMG37560.1"/>
    <property type="molecule type" value="Genomic_DNA"/>
</dbReference>
<dbReference type="Proteomes" id="UP000193309">
    <property type="component" value="Unassembled WGS sequence"/>
</dbReference>
<dbReference type="AlphaFoldDB" id="A0A1X7KA01"/>
<protein>
    <submittedName>
        <fullName evidence="3">MerR HTH family regulatory protein</fullName>
    </submittedName>
</protein>
<dbReference type="InterPro" id="IPR009061">
    <property type="entry name" value="DNA-bd_dom_put_sf"/>
</dbReference>
<dbReference type="GO" id="GO:0003700">
    <property type="term" value="F:DNA-binding transcription factor activity"/>
    <property type="evidence" value="ECO:0007669"/>
    <property type="project" value="InterPro"/>
</dbReference>
<gene>
    <name evidence="3" type="ORF">SAMN06295981_2372</name>
</gene>
<dbReference type="OrthoDB" id="5242095at2"/>
<dbReference type="SMART" id="SM00422">
    <property type="entry name" value="HTH_MERR"/>
    <property type="match status" value="1"/>
</dbReference>
<dbReference type="RefSeq" id="WP_085550448.1">
    <property type="nucleotide sequence ID" value="NZ_FXAR01000010.1"/>
</dbReference>
<dbReference type="PROSITE" id="PS50937">
    <property type="entry name" value="HTH_MERR_2"/>
    <property type="match status" value="1"/>
</dbReference>